<dbReference type="Ensembl" id="ENSCAFT00020000751.1">
    <property type="protein sequence ID" value="ENSCAFP00020000613.1"/>
    <property type="gene ID" value="ENSCAFG00020000635.1"/>
</dbReference>
<keyword evidence="2" id="KW-1185">Reference proteome</keyword>
<reference evidence="1" key="2">
    <citation type="submission" date="2025-09" db="UniProtKB">
        <authorList>
            <consortium name="Ensembl"/>
        </authorList>
    </citation>
    <scope>IDENTIFICATION</scope>
</reference>
<accession>A0A8C0JGR6</accession>
<proteinExistence type="predicted"/>
<evidence type="ECO:0000313" key="1">
    <source>
        <dbReference type="Ensembl" id="ENSCAFP00020000613.1"/>
    </source>
</evidence>
<evidence type="ECO:0000313" key="2">
    <source>
        <dbReference type="Proteomes" id="UP000694391"/>
    </source>
</evidence>
<protein>
    <submittedName>
        <fullName evidence="1">Uncharacterized protein</fullName>
    </submittedName>
</protein>
<dbReference type="Proteomes" id="UP000694391">
    <property type="component" value="Unplaced"/>
</dbReference>
<organism evidence="1 2">
    <name type="scientific">Canis lupus dingo</name>
    <name type="common">dingo</name>
    <dbReference type="NCBI Taxonomy" id="286419"/>
    <lineage>
        <taxon>Eukaryota</taxon>
        <taxon>Metazoa</taxon>
        <taxon>Chordata</taxon>
        <taxon>Craniata</taxon>
        <taxon>Vertebrata</taxon>
        <taxon>Euteleostomi</taxon>
        <taxon>Mammalia</taxon>
        <taxon>Eutheria</taxon>
        <taxon>Laurasiatheria</taxon>
        <taxon>Carnivora</taxon>
        <taxon>Caniformia</taxon>
        <taxon>Canidae</taxon>
        <taxon>Canis</taxon>
    </lineage>
</organism>
<reference evidence="1" key="1">
    <citation type="submission" date="2025-08" db="UniProtKB">
        <authorList>
            <consortium name="Ensembl"/>
        </authorList>
    </citation>
    <scope>IDENTIFICATION</scope>
</reference>
<name>A0A8C0JGR6_CANLU</name>
<sequence>MSCHLQPSPSLFARNVADDTWSKDLHLKFGRYGPILMRMFHLISTPIIQDDLLTFNLKMSETPKMLYVI</sequence>
<dbReference type="AlphaFoldDB" id="A0A8C0JGR6"/>